<dbReference type="GO" id="GO:0008270">
    <property type="term" value="F:zinc ion binding"/>
    <property type="evidence" value="ECO:0007669"/>
    <property type="project" value="InterPro"/>
</dbReference>
<reference evidence="6 7" key="1">
    <citation type="submission" date="2019-04" db="EMBL/GenBank/DDBJ databases">
        <title>Friends and foes A comparative genomics study of 23 Aspergillus species from section Flavi.</title>
        <authorList>
            <consortium name="DOE Joint Genome Institute"/>
            <person name="Kjaerbolling I."/>
            <person name="Vesth T."/>
            <person name="Frisvad J.C."/>
            <person name="Nybo J.L."/>
            <person name="Theobald S."/>
            <person name="Kildgaard S."/>
            <person name="Isbrandt T."/>
            <person name="Kuo A."/>
            <person name="Sato A."/>
            <person name="Lyhne E.K."/>
            <person name="Kogle M.E."/>
            <person name="Wiebenga A."/>
            <person name="Kun R.S."/>
            <person name="Lubbers R.J."/>
            <person name="Makela M.R."/>
            <person name="Barry K."/>
            <person name="Chovatia M."/>
            <person name="Clum A."/>
            <person name="Daum C."/>
            <person name="Haridas S."/>
            <person name="He G."/>
            <person name="LaButti K."/>
            <person name="Lipzen A."/>
            <person name="Mondo S."/>
            <person name="Riley R."/>
            <person name="Salamov A."/>
            <person name="Simmons B.A."/>
            <person name="Magnuson J.K."/>
            <person name="Henrissat B."/>
            <person name="Mortensen U.H."/>
            <person name="Larsen T.O."/>
            <person name="Devries R.P."/>
            <person name="Grigoriev I.V."/>
            <person name="Machida M."/>
            <person name="Baker S.E."/>
            <person name="Andersen M.R."/>
        </authorList>
    </citation>
    <scope>NUCLEOTIDE SEQUENCE [LARGE SCALE GENOMIC DNA]</scope>
    <source>
        <strain evidence="6 7">CBS 151.66</strain>
    </source>
</reference>
<feature type="domain" description="Zn(2)-C6 fungal-type" evidence="5">
    <location>
        <begin position="17"/>
        <end position="47"/>
    </location>
</feature>
<gene>
    <name evidence="6" type="ORF">BDV29DRAFT_196839</name>
</gene>
<dbReference type="Gene3D" id="4.10.240.10">
    <property type="entry name" value="Zn(2)-C6 fungal-type DNA-binding domain"/>
    <property type="match status" value="1"/>
</dbReference>
<dbReference type="Pfam" id="PF00172">
    <property type="entry name" value="Zn_clus"/>
    <property type="match status" value="1"/>
</dbReference>
<dbReference type="SMART" id="SM00066">
    <property type="entry name" value="GAL4"/>
    <property type="match status" value="1"/>
</dbReference>
<keyword evidence="4" id="KW-0539">Nucleus</keyword>
<dbReference type="Proteomes" id="UP000326565">
    <property type="component" value="Unassembled WGS sequence"/>
</dbReference>
<dbReference type="OrthoDB" id="416217at2759"/>
<evidence type="ECO:0000256" key="2">
    <source>
        <dbReference type="ARBA" id="ARBA00023125"/>
    </source>
</evidence>
<evidence type="ECO:0000256" key="1">
    <source>
        <dbReference type="ARBA" id="ARBA00023015"/>
    </source>
</evidence>
<dbReference type="PROSITE" id="PS50048">
    <property type="entry name" value="ZN2_CY6_FUNGAL_2"/>
    <property type="match status" value="1"/>
</dbReference>
<dbReference type="InterPro" id="IPR036864">
    <property type="entry name" value="Zn2-C6_fun-type_DNA-bd_sf"/>
</dbReference>
<keyword evidence="1" id="KW-0805">Transcription regulation</keyword>
<dbReference type="Pfam" id="PF11951">
    <property type="entry name" value="Fungal_trans_2"/>
    <property type="match status" value="1"/>
</dbReference>
<evidence type="ECO:0000313" key="6">
    <source>
        <dbReference type="EMBL" id="KAB8079744.1"/>
    </source>
</evidence>
<dbReference type="InterPro" id="IPR053157">
    <property type="entry name" value="Sterol_Uptake_Regulator"/>
</dbReference>
<keyword evidence="3" id="KW-0804">Transcription</keyword>
<dbReference type="PANTHER" id="PTHR47784">
    <property type="entry name" value="STEROL UPTAKE CONTROL PROTEIN 2"/>
    <property type="match status" value="1"/>
</dbReference>
<sequence>MDSQIPGRRSHRKSRNGCMQCKRRKVKCDERKPGCRKCEVYEVQCVYPGEDNELGNTVQRTALRKRPTASSESVTGMATRTIHTPPFPRNLGLFDLELLHLWTTETYRTISPRQELQTMWRVHAPQVGFSSPYVMHAILAVTALHLSRLCSTERKQQCLIEAQSHHDAAMQAVVPNISRLIEEQGTAVILFSWLTCFYSCGRPHTRDESLIFGRDGPAAWLTFLRGNKVILESSSDNFRAGILAPVFANGERITNLRHSAPANEGEKYVREMRNLILNKVTDLQERQLYLDIVELLAKSFVVVLSSDSRVAETTVVLAWLLEVSDEYIDFLRRKSPLALIIYAYYCVLIKKVEWMWWLEGLSHHFMCEIYHALDRAYRTQLQWPMSEIGWTPNSQGHEMLLP</sequence>
<dbReference type="SUPFAM" id="SSF57701">
    <property type="entry name" value="Zn2/Cys6 DNA-binding domain"/>
    <property type="match status" value="1"/>
</dbReference>
<accession>A0A5N5XJC9</accession>
<protein>
    <recommendedName>
        <fullName evidence="5">Zn(2)-C6 fungal-type domain-containing protein</fullName>
    </recommendedName>
</protein>
<evidence type="ECO:0000256" key="3">
    <source>
        <dbReference type="ARBA" id="ARBA00023163"/>
    </source>
</evidence>
<dbReference type="PANTHER" id="PTHR47784:SF5">
    <property type="entry name" value="STEROL UPTAKE CONTROL PROTEIN 2"/>
    <property type="match status" value="1"/>
</dbReference>
<evidence type="ECO:0000259" key="5">
    <source>
        <dbReference type="PROSITE" id="PS50048"/>
    </source>
</evidence>
<dbReference type="CDD" id="cd00067">
    <property type="entry name" value="GAL4"/>
    <property type="match status" value="1"/>
</dbReference>
<name>A0A5N5XJC9_9EURO</name>
<organism evidence="6 7">
    <name type="scientific">Aspergillus leporis</name>
    <dbReference type="NCBI Taxonomy" id="41062"/>
    <lineage>
        <taxon>Eukaryota</taxon>
        <taxon>Fungi</taxon>
        <taxon>Dikarya</taxon>
        <taxon>Ascomycota</taxon>
        <taxon>Pezizomycotina</taxon>
        <taxon>Eurotiomycetes</taxon>
        <taxon>Eurotiomycetidae</taxon>
        <taxon>Eurotiales</taxon>
        <taxon>Aspergillaceae</taxon>
        <taxon>Aspergillus</taxon>
        <taxon>Aspergillus subgen. Circumdati</taxon>
    </lineage>
</organism>
<keyword evidence="2" id="KW-0238">DNA-binding</keyword>
<dbReference type="PROSITE" id="PS00463">
    <property type="entry name" value="ZN2_CY6_FUNGAL_1"/>
    <property type="match status" value="1"/>
</dbReference>
<evidence type="ECO:0000313" key="7">
    <source>
        <dbReference type="Proteomes" id="UP000326565"/>
    </source>
</evidence>
<dbReference type="InterPro" id="IPR001138">
    <property type="entry name" value="Zn2Cys6_DnaBD"/>
</dbReference>
<dbReference type="GO" id="GO:0003677">
    <property type="term" value="F:DNA binding"/>
    <property type="evidence" value="ECO:0007669"/>
    <property type="project" value="UniProtKB-KW"/>
</dbReference>
<dbReference type="InterPro" id="IPR021858">
    <property type="entry name" value="Fun_TF"/>
</dbReference>
<dbReference type="GO" id="GO:0001228">
    <property type="term" value="F:DNA-binding transcription activator activity, RNA polymerase II-specific"/>
    <property type="evidence" value="ECO:0007669"/>
    <property type="project" value="TreeGrafter"/>
</dbReference>
<keyword evidence="7" id="KW-1185">Reference proteome</keyword>
<proteinExistence type="predicted"/>
<dbReference type="EMBL" id="ML732149">
    <property type="protein sequence ID" value="KAB8079744.1"/>
    <property type="molecule type" value="Genomic_DNA"/>
</dbReference>
<dbReference type="AlphaFoldDB" id="A0A5N5XJC9"/>
<evidence type="ECO:0000256" key="4">
    <source>
        <dbReference type="ARBA" id="ARBA00023242"/>
    </source>
</evidence>